<name>A0A7C4MQQ9_9BACT</name>
<evidence type="ECO:0000256" key="11">
    <source>
        <dbReference type="RuleBase" id="RU000537"/>
    </source>
</evidence>
<dbReference type="EMBL" id="DSUH01000192">
    <property type="protein sequence ID" value="HGU32806.1"/>
    <property type="molecule type" value="Genomic_DNA"/>
</dbReference>
<proteinExistence type="inferred from homology"/>
<keyword evidence="4 10" id="KW-0812">Transmembrane</keyword>
<evidence type="ECO:0000256" key="8">
    <source>
        <dbReference type="ARBA" id="ARBA00023136"/>
    </source>
</evidence>
<organism evidence="16">
    <name type="scientific">Desulfatirhabdium butyrativorans</name>
    <dbReference type="NCBI Taxonomy" id="340467"/>
    <lineage>
        <taxon>Bacteria</taxon>
        <taxon>Pseudomonadati</taxon>
        <taxon>Thermodesulfobacteriota</taxon>
        <taxon>Desulfobacteria</taxon>
        <taxon>Desulfobacterales</taxon>
        <taxon>Desulfatirhabdiaceae</taxon>
        <taxon>Desulfatirhabdium</taxon>
    </lineage>
</organism>
<feature type="transmembrane region" description="Helical" evidence="10">
    <location>
        <begin position="118"/>
        <end position="140"/>
    </location>
</feature>
<evidence type="ECO:0000256" key="7">
    <source>
        <dbReference type="ARBA" id="ARBA00023010"/>
    </source>
</evidence>
<gene>
    <name evidence="10 16" type="primary">secY</name>
    <name evidence="14" type="ORF">ENS29_03970</name>
    <name evidence="15" type="ORF">ENS29_06600</name>
    <name evidence="16" type="ORF">ENS29_08120</name>
</gene>
<evidence type="ECO:0000256" key="6">
    <source>
        <dbReference type="ARBA" id="ARBA00022989"/>
    </source>
</evidence>
<evidence type="ECO:0000256" key="2">
    <source>
        <dbReference type="ARBA" id="ARBA00005751"/>
    </source>
</evidence>
<dbReference type="PROSITE" id="PS00755">
    <property type="entry name" value="SECY_1"/>
    <property type="match status" value="1"/>
</dbReference>
<dbReference type="Pfam" id="PF00344">
    <property type="entry name" value="SecY"/>
    <property type="match status" value="1"/>
</dbReference>
<dbReference type="PANTHER" id="PTHR10906">
    <property type="entry name" value="SECY/SEC61-ALPHA FAMILY MEMBER"/>
    <property type="match status" value="1"/>
</dbReference>
<evidence type="ECO:0000256" key="12">
    <source>
        <dbReference type="RuleBase" id="RU003484"/>
    </source>
</evidence>
<comment type="subunit">
    <text evidence="10">Component of the Sec protein translocase complex. Heterotrimer consisting of SecY, SecE and SecG subunits. The heterotrimers can form oligomers, although 1 heterotrimer is thought to be able to translocate proteins. Interacts with the ribosome. Interacts with SecDF, and other proteins may be involved. Interacts with SecA.</text>
</comment>
<reference evidence="16" key="1">
    <citation type="journal article" date="2020" name="mSystems">
        <title>Genome- and Community-Level Interaction Insights into Carbon Utilization and Element Cycling Functions of Hydrothermarchaeota in Hydrothermal Sediment.</title>
        <authorList>
            <person name="Zhou Z."/>
            <person name="Liu Y."/>
            <person name="Xu W."/>
            <person name="Pan J."/>
            <person name="Luo Z.H."/>
            <person name="Li M."/>
        </authorList>
    </citation>
    <scope>NUCLEOTIDE SEQUENCE [LARGE SCALE GENOMIC DNA]</scope>
    <source>
        <strain evidence="16">SpSt-477</strain>
    </source>
</reference>
<feature type="transmembrane region" description="Helical" evidence="10">
    <location>
        <begin position="20"/>
        <end position="50"/>
    </location>
</feature>
<dbReference type="PRINTS" id="PR00303">
    <property type="entry name" value="SECYTRNLCASE"/>
</dbReference>
<keyword evidence="5 10" id="KW-0653">Protein transport</keyword>
<evidence type="ECO:0000256" key="1">
    <source>
        <dbReference type="ARBA" id="ARBA00004141"/>
    </source>
</evidence>
<dbReference type="InterPro" id="IPR026593">
    <property type="entry name" value="SecY"/>
</dbReference>
<protein>
    <recommendedName>
        <fullName evidence="9 10">Protein translocase subunit SecY</fullName>
    </recommendedName>
</protein>
<evidence type="ECO:0000256" key="3">
    <source>
        <dbReference type="ARBA" id="ARBA00022448"/>
    </source>
</evidence>
<evidence type="ECO:0000256" key="13">
    <source>
        <dbReference type="RuleBase" id="RU004349"/>
    </source>
</evidence>
<dbReference type="InterPro" id="IPR023201">
    <property type="entry name" value="SecY_dom_sf"/>
</dbReference>
<evidence type="ECO:0000313" key="16">
    <source>
        <dbReference type="EMBL" id="HGU32806.1"/>
    </source>
</evidence>
<keyword evidence="10" id="KW-1003">Cell membrane</keyword>
<evidence type="ECO:0000256" key="9">
    <source>
        <dbReference type="ARBA" id="ARBA00039733"/>
    </source>
</evidence>
<keyword evidence="8 10" id="KW-0472">Membrane</keyword>
<evidence type="ECO:0000313" key="15">
    <source>
        <dbReference type="EMBL" id="HGU32507.1"/>
    </source>
</evidence>
<dbReference type="GO" id="GO:0005886">
    <property type="term" value="C:plasma membrane"/>
    <property type="evidence" value="ECO:0007669"/>
    <property type="project" value="UniProtKB-SubCell"/>
</dbReference>
<evidence type="ECO:0000256" key="5">
    <source>
        <dbReference type="ARBA" id="ARBA00022927"/>
    </source>
</evidence>
<comment type="caution">
    <text evidence="16">The sequence shown here is derived from an EMBL/GenBank/DDBJ whole genome shotgun (WGS) entry which is preliminary data.</text>
</comment>
<comment type="function">
    <text evidence="10 11">The central subunit of the protein translocation channel SecYEG. Consists of two halves formed by TMs 1-5 and 6-10. These two domains form a lateral gate at the front which open onto the bilayer between TMs 2 and 7, and are clamped together by SecE at the back. The channel is closed by both a pore ring composed of hydrophobic SecY resides and a short helix (helix 2A) on the extracellular side of the membrane which forms a plug. The plug probably moves laterally to allow the channel to open. The ring and the pore may move independently.</text>
</comment>
<dbReference type="SUPFAM" id="SSF103491">
    <property type="entry name" value="Preprotein translocase SecY subunit"/>
    <property type="match status" value="1"/>
</dbReference>
<dbReference type="EMBL" id="DSUH01000085">
    <property type="protein sequence ID" value="HGU31996.1"/>
    <property type="molecule type" value="Genomic_DNA"/>
</dbReference>
<dbReference type="GO" id="GO:0006605">
    <property type="term" value="P:protein targeting"/>
    <property type="evidence" value="ECO:0007669"/>
    <property type="project" value="UniProtKB-UniRule"/>
</dbReference>
<feature type="transmembrane region" description="Helical" evidence="10">
    <location>
        <begin position="309"/>
        <end position="331"/>
    </location>
</feature>
<dbReference type="HAMAP" id="MF_01465">
    <property type="entry name" value="SecY"/>
    <property type="match status" value="1"/>
</dbReference>
<dbReference type="PROSITE" id="PS00756">
    <property type="entry name" value="SECY_2"/>
    <property type="match status" value="1"/>
</dbReference>
<evidence type="ECO:0000313" key="14">
    <source>
        <dbReference type="EMBL" id="HGU31996.1"/>
    </source>
</evidence>
<evidence type="ECO:0000256" key="10">
    <source>
        <dbReference type="HAMAP-Rule" id="MF_01465"/>
    </source>
</evidence>
<accession>A0A7C4MQQ9</accession>
<dbReference type="Gene3D" id="1.10.3370.10">
    <property type="entry name" value="SecY subunit domain"/>
    <property type="match status" value="1"/>
</dbReference>
<keyword evidence="3 10" id="KW-0813">Transport</keyword>
<feature type="transmembrane region" description="Helical" evidence="10">
    <location>
        <begin position="184"/>
        <end position="201"/>
    </location>
</feature>
<evidence type="ECO:0000256" key="4">
    <source>
        <dbReference type="ARBA" id="ARBA00022692"/>
    </source>
</evidence>
<dbReference type="InterPro" id="IPR030659">
    <property type="entry name" value="SecY_CS"/>
</dbReference>
<dbReference type="FunFam" id="1.10.3370.10:FF:000001">
    <property type="entry name" value="Preprotein translocase subunit SecY"/>
    <property type="match status" value="1"/>
</dbReference>
<dbReference type="AlphaFoldDB" id="A0A7C4MQQ9"/>
<feature type="transmembrane region" description="Helical" evidence="10">
    <location>
        <begin position="363"/>
        <end position="385"/>
    </location>
</feature>
<dbReference type="GO" id="GO:0065002">
    <property type="term" value="P:intracellular protein transmembrane transport"/>
    <property type="evidence" value="ECO:0007669"/>
    <property type="project" value="UniProtKB-UniRule"/>
</dbReference>
<keyword evidence="7 10" id="KW-0811">Translocation</keyword>
<dbReference type="GO" id="GO:0043952">
    <property type="term" value="P:protein transport by the Sec complex"/>
    <property type="evidence" value="ECO:0007669"/>
    <property type="project" value="UniProtKB-UniRule"/>
</dbReference>
<comment type="subcellular location">
    <subcellularLocation>
        <location evidence="10">Cell membrane</location>
        <topology evidence="10">Multi-pass membrane protein</topology>
    </subcellularLocation>
    <subcellularLocation>
        <location evidence="1 12">Membrane</location>
        <topology evidence="1 12">Multi-pass membrane protein</topology>
    </subcellularLocation>
</comment>
<dbReference type="PIRSF" id="PIRSF004557">
    <property type="entry name" value="SecY"/>
    <property type="match status" value="1"/>
</dbReference>
<comment type="similarity">
    <text evidence="2 10 13">Belongs to the SecY/SEC61-alpha family.</text>
</comment>
<feature type="transmembrane region" description="Helical" evidence="10">
    <location>
        <begin position="391"/>
        <end position="412"/>
    </location>
</feature>
<feature type="transmembrane region" description="Helical" evidence="10">
    <location>
        <begin position="70"/>
        <end position="98"/>
    </location>
</feature>
<dbReference type="InterPro" id="IPR002208">
    <property type="entry name" value="SecY/SEC61-alpha"/>
</dbReference>
<keyword evidence="6 10" id="KW-1133">Transmembrane helix</keyword>
<feature type="transmembrane region" description="Helical" evidence="10">
    <location>
        <begin position="152"/>
        <end position="172"/>
    </location>
</feature>
<sequence length="438" mass="47803">MIGSGFQNIFRVPELKKRLFFTLALLVVYRIGVHIPVPGIDSIALAAFFAKAKGTLFGLFDMFSGGAFERLSVFALGIMPYISSSIILQLLTVVVPHLERLSKEGEQGRKKITQYTRYGTVVLSAVQGFGISVGLESMVAPGGAPVVMMPGWGFRLMTVITLTAGTAFIMWLGEQITERGVGNGISLIIFSGIVVRIPNALSNTFHLLSTGELGIFTVLVLLVLMVVVVGVIIFMEQGQRRIPVQYAKRVVGRRLYGGQSTHLPLKLNTSGVIPPIFASSIIMFPATIASFIDIPWVKQVADAVMPGKLAYELLFVGFIIFFCYFYTAVTFNPVDVAENLKKYGGFIPGIRPGKRTAEYIDRVLTRITLGGAIYVSVVCVLPSILISQFHVPFYFGGTALLIVVGVAIDTMAQMESHIISRNYEGFLKKGTGKIQGRR</sequence>
<feature type="transmembrane region" description="Helical" evidence="10">
    <location>
        <begin position="213"/>
        <end position="235"/>
    </location>
</feature>
<dbReference type="EMBL" id="DSUH01000153">
    <property type="protein sequence ID" value="HGU32507.1"/>
    <property type="molecule type" value="Genomic_DNA"/>
</dbReference>
<feature type="transmembrane region" description="Helical" evidence="10">
    <location>
        <begin position="276"/>
        <end position="297"/>
    </location>
</feature>
<dbReference type="NCBIfam" id="TIGR00967">
    <property type="entry name" value="3a0501s007"/>
    <property type="match status" value="1"/>
</dbReference>